<evidence type="ECO:0000256" key="1">
    <source>
        <dbReference type="SAM" id="MobiDB-lite"/>
    </source>
</evidence>
<feature type="region of interest" description="Disordered" evidence="1">
    <location>
        <begin position="28"/>
        <end position="101"/>
    </location>
</feature>
<sequence length="293" mass="31776">MAIVASSSQGSARPCPRQTRIAAVIPFVCASPQRRRHRPSSGQGLGERKPRNGCVNTGDPQRSSPPALAQPQRAPAGSSSPQRSQRRAAQRSAAQPLAITKSIPRASPRWLSLSRRLARLEHVGSPRRAPSQKVFAAAAGVAGSNVRQSPLLRCSHASLLRDLNCDLDLDCDLDSTSSQLPVLGSDPHSAETSPAWPAHRSHAAWWAWPSVWVTGGCSKSPLPWTLPPHYPVSIHRRGVTSCPRPHFCPREILGRSITPPQHPNWKRTRQILPPAALPPWSSLASMPPAPQLY</sequence>
<protein>
    <submittedName>
        <fullName evidence="2">Uncharacterized protein</fullName>
    </submittedName>
</protein>
<feature type="compositionally biased region" description="Polar residues" evidence="1">
    <location>
        <begin position="54"/>
        <end position="64"/>
    </location>
</feature>
<proteinExistence type="predicted"/>
<reference evidence="2 3" key="1">
    <citation type="submission" date="2016-07" db="EMBL/GenBank/DDBJ databases">
        <title>Multiple horizontal gene transfer events from other fungi enriched the ability of initially mycotrophic Trichoderma (Ascomycota) to feed on dead plant biomass.</title>
        <authorList>
            <consortium name="DOE Joint Genome Institute"/>
            <person name="Aerts A."/>
            <person name="Atanasova L."/>
            <person name="Chenthamara K."/>
            <person name="Zhang J."/>
            <person name="Grujic M."/>
            <person name="Henrissat B."/>
            <person name="Kuo A."/>
            <person name="Salamov A."/>
            <person name="Lipzen A."/>
            <person name="Labutti K."/>
            <person name="Barry K."/>
            <person name="Miao Y."/>
            <person name="Rahimi M.J."/>
            <person name="Shen Q."/>
            <person name="Grigoriev I.V."/>
            <person name="Kubicek C.P."/>
            <person name="Druzhinina I.S."/>
        </authorList>
    </citation>
    <scope>NUCLEOTIDE SEQUENCE [LARGE SCALE GENOMIC DNA]</scope>
    <source>
        <strain evidence="2 3">CBS 433.97</strain>
    </source>
</reference>
<dbReference type="Proteomes" id="UP000240493">
    <property type="component" value="Unassembled WGS sequence"/>
</dbReference>
<name>A0A2T3ZH03_TRIA4</name>
<organism evidence="2 3">
    <name type="scientific">Trichoderma asperellum (strain ATCC 204424 / CBS 433.97 / NBRC 101777)</name>
    <dbReference type="NCBI Taxonomy" id="1042311"/>
    <lineage>
        <taxon>Eukaryota</taxon>
        <taxon>Fungi</taxon>
        <taxon>Dikarya</taxon>
        <taxon>Ascomycota</taxon>
        <taxon>Pezizomycotina</taxon>
        <taxon>Sordariomycetes</taxon>
        <taxon>Hypocreomycetidae</taxon>
        <taxon>Hypocreales</taxon>
        <taxon>Hypocreaceae</taxon>
        <taxon>Trichoderma</taxon>
    </lineage>
</organism>
<dbReference type="AlphaFoldDB" id="A0A2T3ZH03"/>
<evidence type="ECO:0000313" key="3">
    <source>
        <dbReference type="Proteomes" id="UP000240493"/>
    </source>
</evidence>
<keyword evidence="3" id="KW-1185">Reference proteome</keyword>
<evidence type="ECO:0000313" key="2">
    <source>
        <dbReference type="EMBL" id="PTB44070.1"/>
    </source>
</evidence>
<feature type="compositionally biased region" description="Low complexity" evidence="1">
    <location>
        <begin position="65"/>
        <end position="83"/>
    </location>
</feature>
<accession>A0A2T3ZH03</accession>
<dbReference type="EMBL" id="KZ679258">
    <property type="protein sequence ID" value="PTB44070.1"/>
    <property type="molecule type" value="Genomic_DNA"/>
</dbReference>
<gene>
    <name evidence="2" type="ORF">M441DRAFT_453626</name>
</gene>